<keyword evidence="1" id="KW-0812">Transmembrane</keyword>
<organism evidence="2 3">
    <name type="scientific">Halohasta litorea</name>
    <dbReference type="NCBI Taxonomy" id="869891"/>
    <lineage>
        <taxon>Archaea</taxon>
        <taxon>Methanobacteriati</taxon>
        <taxon>Methanobacteriota</taxon>
        <taxon>Stenosarchaea group</taxon>
        <taxon>Halobacteria</taxon>
        <taxon>Halobacteriales</taxon>
        <taxon>Haloferacaceae</taxon>
        <taxon>Halohasta</taxon>
    </lineage>
</organism>
<keyword evidence="1" id="KW-1133">Transmembrane helix</keyword>
<feature type="transmembrane region" description="Helical" evidence="1">
    <location>
        <begin position="47"/>
        <end position="66"/>
    </location>
</feature>
<name>A0ABD6D522_9EURY</name>
<evidence type="ECO:0008006" key="4">
    <source>
        <dbReference type="Google" id="ProtNLM"/>
    </source>
</evidence>
<evidence type="ECO:0000313" key="3">
    <source>
        <dbReference type="Proteomes" id="UP001597052"/>
    </source>
</evidence>
<comment type="caution">
    <text evidence="2">The sequence shown here is derived from an EMBL/GenBank/DDBJ whole genome shotgun (WGS) entry which is preliminary data.</text>
</comment>
<feature type="transmembrane region" description="Helical" evidence="1">
    <location>
        <begin position="20"/>
        <end position="40"/>
    </location>
</feature>
<accession>A0ABD6D522</accession>
<sequence length="67" mass="6924">MSLNSLLGALSQTGLLGTELGQLLVALIGMLIVLVVGRVVLKIAWRLVTIGVVLVGAALLLTQFGLI</sequence>
<dbReference type="AlphaFoldDB" id="A0ABD6D522"/>
<keyword evidence="3" id="KW-1185">Reference proteome</keyword>
<gene>
    <name evidence="2" type="ORF">ACFSBW_04555</name>
</gene>
<dbReference type="RefSeq" id="WP_256394835.1">
    <property type="nucleotide sequence ID" value="NZ_JANHDJ010000001.1"/>
</dbReference>
<dbReference type="InterPro" id="IPR058342">
    <property type="entry name" value="DUF8029"/>
</dbReference>
<reference evidence="2 3" key="1">
    <citation type="journal article" date="2019" name="Int. J. Syst. Evol. Microbiol.">
        <title>The Global Catalogue of Microorganisms (GCM) 10K type strain sequencing project: providing services to taxonomists for standard genome sequencing and annotation.</title>
        <authorList>
            <consortium name="The Broad Institute Genomics Platform"/>
            <consortium name="The Broad Institute Genome Sequencing Center for Infectious Disease"/>
            <person name="Wu L."/>
            <person name="Ma J."/>
        </authorList>
    </citation>
    <scope>NUCLEOTIDE SEQUENCE [LARGE SCALE GENOMIC DNA]</scope>
    <source>
        <strain evidence="2 3">CGMCC 1.10593</strain>
    </source>
</reference>
<dbReference type="Proteomes" id="UP001597052">
    <property type="component" value="Unassembled WGS sequence"/>
</dbReference>
<evidence type="ECO:0000313" key="2">
    <source>
        <dbReference type="EMBL" id="MFD1641147.1"/>
    </source>
</evidence>
<keyword evidence="1" id="KW-0472">Membrane</keyword>
<proteinExistence type="predicted"/>
<dbReference type="Pfam" id="PF26072">
    <property type="entry name" value="DUF8029"/>
    <property type="match status" value="1"/>
</dbReference>
<dbReference type="EMBL" id="JBHUDM010000001">
    <property type="protein sequence ID" value="MFD1641147.1"/>
    <property type="molecule type" value="Genomic_DNA"/>
</dbReference>
<evidence type="ECO:0000256" key="1">
    <source>
        <dbReference type="SAM" id="Phobius"/>
    </source>
</evidence>
<protein>
    <recommendedName>
        <fullName evidence="4">Major facilitator superfamily (MFS) profile domain-containing protein</fullName>
    </recommendedName>
</protein>